<dbReference type="Pfam" id="PF06429">
    <property type="entry name" value="Flg_bbr_C"/>
    <property type="match status" value="1"/>
</dbReference>
<evidence type="ECO:0000259" key="9">
    <source>
        <dbReference type="Pfam" id="PF07559"/>
    </source>
</evidence>
<comment type="similarity">
    <text evidence="2 5">Belongs to the flagella basal body rod proteins family.</text>
</comment>
<dbReference type="SUPFAM" id="SSF117143">
    <property type="entry name" value="Flagellar hook protein flgE"/>
    <property type="match status" value="1"/>
</dbReference>
<evidence type="ECO:0000313" key="12">
    <source>
        <dbReference type="Proteomes" id="UP000194440"/>
    </source>
</evidence>
<dbReference type="InterPro" id="IPR053967">
    <property type="entry name" value="LlgE_F_G-like_D1"/>
</dbReference>
<name>A0A240UFD5_9BURK</name>
<evidence type="ECO:0000256" key="3">
    <source>
        <dbReference type="ARBA" id="ARBA00019015"/>
    </source>
</evidence>
<dbReference type="KEGG" id="acis:CBP35_02345"/>
<proteinExistence type="inferred from homology"/>
<dbReference type="RefSeq" id="WP_086928180.1">
    <property type="nucleotide sequence ID" value="NZ_CP021362.1"/>
</dbReference>
<protein>
    <recommendedName>
        <fullName evidence="3 5">Flagellar hook protein FlgE</fullName>
    </recommendedName>
</protein>
<evidence type="ECO:0000256" key="5">
    <source>
        <dbReference type="RuleBase" id="RU362116"/>
    </source>
</evidence>
<feature type="domain" description="Flagellar basal body rod protein N-terminal" evidence="7">
    <location>
        <begin position="3"/>
        <end position="33"/>
    </location>
</feature>
<dbReference type="EMBL" id="CP021366">
    <property type="protein sequence ID" value="ART60214.1"/>
    <property type="molecule type" value="Genomic_DNA"/>
</dbReference>
<evidence type="ECO:0000313" key="11">
    <source>
        <dbReference type="EMBL" id="ART60214.1"/>
    </source>
</evidence>
<keyword evidence="4 5" id="KW-0975">Bacterial flagellum</keyword>
<evidence type="ECO:0000256" key="1">
    <source>
        <dbReference type="ARBA" id="ARBA00004117"/>
    </source>
</evidence>
<dbReference type="InterPro" id="IPR037058">
    <property type="entry name" value="Falgellar_hook_FlgE_sf"/>
</dbReference>
<feature type="domain" description="Flagellar basal-body/hook protein C-terminal" evidence="8">
    <location>
        <begin position="398"/>
        <end position="443"/>
    </location>
</feature>
<evidence type="ECO:0000259" key="8">
    <source>
        <dbReference type="Pfam" id="PF06429"/>
    </source>
</evidence>
<comment type="subcellular location">
    <subcellularLocation>
        <location evidence="1 5">Bacterial flagellum basal body</location>
    </subcellularLocation>
</comment>
<keyword evidence="11" id="KW-0966">Cell projection</keyword>
<dbReference type="NCBIfam" id="TIGR03506">
    <property type="entry name" value="FlgEFG_subfam"/>
    <property type="match status" value="1"/>
</dbReference>
<dbReference type="InterPro" id="IPR020013">
    <property type="entry name" value="Flagellar_FlgE/F/G"/>
</dbReference>
<keyword evidence="11" id="KW-0969">Cilium</keyword>
<evidence type="ECO:0000259" key="7">
    <source>
        <dbReference type="Pfam" id="PF00460"/>
    </source>
</evidence>
<dbReference type="PANTHER" id="PTHR30435">
    <property type="entry name" value="FLAGELLAR PROTEIN"/>
    <property type="match status" value="1"/>
</dbReference>
<dbReference type="AlphaFoldDB" id="A0A240UFD5"/>
<dbReference type="InterPro" id="IPR011491">
    <property type="entry name" value="FlgE_D2"/>
</dbReference>
<evidence type="ECO:0000259" key="10">
    <source>
        <dbReference type="Pfam" id="PF22692"/>
    </source>
</evidence>
<dbReference type="GO" id="GO:0071978">
    <property type="term" value="P:bacterial-type flagellum-dependent swarming motility"/>
    <property type="evidence" value="ECO:0007669"/>
    <property type="project" value="TreeGrafter"/>
</dbReference>
<dbReference type="GO" id="GO:0009424">
    <property type="term" value="C:bacterial-type flagellum hook"/>
    <property type="evidence" value="ECO:0007669"/>
    <property type="project" value="TreeGrafter"/>
</dbReference>
<sequence length="444" mass="45269">MAFQHGLSGLNASSKNLDVIGHNIANANTTGFKSSRAEFAEMVAASMGAGGGSNYGIGVEVAAVAQQFSQGNVTVTGNNLDVAINGNGFFKVQQPDGSAAYTRAGNFKLDKDGDLVTNGGAQVMGFRVDPATGLSTSEPQPLSFPTGAPIQAQQTSKITAVFNLDARAKDAVGKAAVVANPTATPPIAAQAAVPPTPASTYGTSINVYDSQGVATPVSLYFLKNGLNTWEVYTDLAAAEADLAKSAAAGAGTALTPTGSKGKIVFDENGKLTSGSPIKPTATPTANPNQGTAKPAVIPFPVTVDLSGATQFGSKFAVADLSQDGYASGDLTSINISNDGMVMASYSNGVTRAEAQVALANFRNPQGLLAVGGNNWVESFDSGPAVMGKPGDGNFGALRSGALEDSNVDLTAELVNMMTAQRAYQANAQTIKTQDQVMSTLVNLR</sequence>
<feature type="domain" description="Flagellar hook protein FlgE/F/G-like D1" evidence="10">
    <location>
        <begin position="83"/>
        <end position="125"/>
    </location>
</feature>
<gene>
    <name evidence="11" type="ORF">CBP36_16575</name>
</gene>
<dbReference type="KEGG" id="acip:CBP36_16575"/>
<dbReference type="Gene3D" id="2.60.98.20">
    <property type="entry name" value="Flagellar hook protein FlgE"/>
    <property type="match status" value="1"/>
</dbReference>
<comment type="function">
    <text evidence="5">A flexible structure which links the flagellar filament to the drive apparatus in the basal body.</text>
</comment>
<dbReference type="GO" id="GO:0005829">
    <property type="term" value="C:cytosol"/>
    <property type="evidence" value="ECO:0007669"/>
    <property type="project" value="TreeGrafter"/>
</dbReference>
<dbReference type="NCBIfam" id="NF004238">
    <property type="entry name" value="PRK05682.1-1"/>
    <property type="match status" value="1"/>
</dbReference>
<dbReference type="Pfam" id="PF00460">
    <property type="entry name" value="Flg_bb_rod"/>
    <property type="match status" value="1"/>
</dbReference>
<evidence type="ECO:0000256" key="6">
    <source>
        <dbReference type="SAM" id="MobiDB-lite"/>
    </source>
</evidence>
<dbReference type="Pfam" id="PF07559">
    <property type="entry name" value="FlgE_D2"/>
    <property type="match status" value="1"/>
</dbReference>
<dbReference type="Proteomes" id="UP000194440">
    <property type="component" value="Chromosome"/>
</dbReference>
<dbReference type="InterPro" id="IPR037925">
    <property type="entry name" value="FlgE/F/G-like"/>
</dbReference>
<organism evidence="11 12">
    <name type="scientific">Acidovorax carolinensis</name>
    <dbReference type="NCBI Taxonomy" id="553814"/>
    <lineage>
        <taxon>Bacteria</taxon>
        <taxon>Pseudomonadati</taxon>
        <taxon>Pseudomonadota</taxon>
        <taxon>Betaproteobacteria</taxon>
        <taxon>Burkholderiales</taxon>
        <taxon>Comamonadaceae</taxon>
        <taxon>Acidovorax</taxon>
    </lineage>
</organism>
<feature type="domain" description="Flagellar hook protein FlgE D2" evidence="9">
    <location>
        <begin position="189"/>
        <end position="325"/>
    </location>
</feature>
<feature type="region of interest" description="Disordered" evidence="6">
    <location>
        <begin position="272"/>
        <end position="291"/>
    </location>
</feature>
<dbReference type="GO" id="GO:0009425">
    <property type="term" value="C:bacterial-type flagellum basal body"/>
    <property type="evidence" value="ECO:0007669"/>
    <property type="project" value="UniProtKB-SubCell"/>
</dbReference>
<evidence type="ECO:0000256" key="2">
    <source>
        <dbReference type="ARBA" id="ARBA00009677"/>
    </source>
</evidence>
<evidence type="ECO:0000256" key="4">
    <source>
        <dbReference type="ARBA" id="ARBA00023143"/>
    </source>
</evidence>
<dbReference type="PANTHER" id="PTHR30435:SF1">
    <property type="entry name" value="FLAGELLAR HOOK PROTEIN FLGE"/>
    <property type="match status" value="1"/>
</dbReference>
<keyword evidence="11" id="KW-0282">Flagellum</keyword>
<dbReference type="InterPro" id="IPR001444">
    <property type="entry name" value="Flag_bb_rod_N"/>
</dbReference>
<dbReference type="Pfam" id="PF22692">
    <property type="entry name" value="LlgE_F_G_D1"/>
    <property type="match status" value="1"/>
</dbReference>
<reference evidence="11" key="1">
    <citation type="submission" date="2017-05" db="EMBL/GenBank/DDBJ databases">
        <title>Polyphasic characterization of four soil-derived phenanthrene-degrading Acidovorax strains and proposal of Acidovorax phenanthrenivorans sp. nov.</title>
        <authorList>
            <person name="Singleton D."/>
            <person name="Lee J."/>
            <person name="Dickey A.N."/>
            <person name="Stroud A."/>
            <person name="Scholl E.H."/>
            <person name="Wright F.A."/>
            <person name="Aitken M.D."/>
        </authorList>
    </citation>
    <scope>NUCLEOTIDE SEQUENCE</scope>
    <source>
        <strain evidence="11">P4</strain>
    </source>
</reference>
<dbReference type="InterPro" id="IPR010930">
    <property type="entry name" value="Flg_bb/hook_C_dom"/>
</dbReference>
<accession>A0A240UFD5</accession>
<keyword evidence="12" id="KW-1185">Reference proteome</keyword>
<dbReference type="OrthoDB" id="8578401at2"/>